<feature type="signal peptide" evidence="3">
    <location>
        <begin position="1"/>
        <end position="21"/>
    </location>
</feature>
<feature type="region of interest" description="Disordered" evidence="1">
    <location>
        <begin position="569"/>
        <end position="590"/>
    </location>
</feature>
<feature type="compositionally biased region" description="Polar residues" evidence="1">
    <location>
        <begin position="633"/>
        <end position="642"/>
    </location>
</feature>
<dbReference type="InterPro" id="IPR052577">
    <property type="entry name" value="VWA7"/>
</dbReference>
<feature type="region of interest" description="Disordered" evidence="1">
    <location>
        <begin position="87"/>
        <end position="169"/>
    </location>
</feature>
<feature type="compositionally biased region" description="Acidic residues" evidence="1">
    <location>
        <begin position="214"/>
        <end position="223"/>
    </location>
</feature>
<feature type="compositionally biased region" description="Acidic residues" evidence="1">
    <location>
        <begin position="52"/>
        <end position="63"/>
    </location>
</feature>
<evidence type="ECO:0000256" key="3">
    <source>
        <dbReference type="SAM" id="SignalP"/>
    </source>
</evidence>
<feature type="compositionally biased region" description="Gly residues" evidence="1">
    <location>
        <begin position="37"/>
        <end position="46"/>
    </location>
</feature>
<reference evidence="4" key="2">
    <citation type="submission" date="2025-05" db="UniProtKB">
        <authorList>
            <consortium name="EnsemblMetazoa"/>
        </authorList>
    </citation>
    <scope>IDENTIFICATION</scope>
    <source>
        <strain evidence="4">Foshan</strain>
    </source>
</reference>
<dbReference type="PANTHER" id="PTHR14905">
    <property type="entry name" value="NG37"/>
    <property type="match status" value="1"/>
</dbReference>
<protein>
    <recommendedName>
        <fullName evidence="6">VWFA domain-containing protein</fullName>
    </recommendedName>
</protein>
<feature type="chain" id="PRO_5045899966" description="VWFA domain-containing protein" evidence="3">
    <location>
        <begin position="22"/>
        <end position="938"/>
    </location>
</feature>
<feature type="compositionally biased region" description="Low complexity" evidence="1">
    <location>
        <begin position="95"/>
        <end position="108"/>
    </location>
</feature>
<feature type="region of interest" description="Disordered" evidence="1">
    <location>
        <begin position="620"/>
        <end position="666"/>
    </location>
</feature>
<dbReference type="PANTHER" id="PTHR14905:SF7">
    <property type="entry name" value="VON WILLEBRAND FACTOR A DOMAIN-CONTAINING PROTEIN 7"/>
    <property type="match status" value="1"/>
</dbReference>
<sequence length="938" mass="103061">MYPPILVLVLALVTFSKQTLSVETLLQLDSIDDGDGDVGVGGGGGDISSPLYEDESYGPDPEEDRNLNNYQQPAVLLDDVYYKVTPVSGEESDKTSVSSTTTTLSTPHESSEEQLLPTERSASMTGSNSSEDHITDSDGKVSVAQPFISDGLQEPTSNRSRSLDHDTADSLQSSTVLETSLASNFLYTSSLYNDSYHYHPDSTDDSISERTSDDPLDSVEEDPQSLATTTAISPLAIPDDVSGPVITPTKPHFDESKISKSELLARMIADKNLRLPIAILMDTCNESLSYSKKVFDASLVPRSPLEAILMRYNSTGIAKSTSFRNTKSLMDAINSLQPSYENSGRAYYGILRTSQEIPYDSAIFLATSNTATDKELSRMAALTLLKKRIRLYVIWFGDDVDTTLSDQHLDSQTGLHELAYKTGGRVIRFEIDRHFGNNPVLTTLVSESDLHGHQSIPITVEEDINSLYFKLHGTLDTATLRTPNGYIIDLLHNTVSQDINGVEPLPTKPSPIPKPFIIAKNRSTEVYHDHHNQPTPQVQDYLFIVSRVNTTTAGVYYLNVSAKDTPATSTQALSSEQDSNNTTTSSSSNGSFSVIVKADYDMRHGIEFLELGDAEMERRFDDPSNDVDFVPSSRASGSSTNSEGRHSLSARKQTRQTESQILAESEESGFIGRATATQSVTKIDLGLNSQLTGTRGTTITVVFEVTNFRQTPVFYYFRVTDELGFLRSLYPGSATIGPLQTINVAVSLIIGLNVEIGTRDKITFSTEGPDRISHAAWVTVTEAAGIPDAYLPSVWYTYTSRCEGRNDPGRCAGAFWTVDVTARDYETGLLKIGSNPPGLIYRTPFTAGTKDEVKGTYTASCCQPMVTISAYDVTRNVRTINLDVRDIWLNEAGIAAVVLGVLLLIALIILLVLLCRYCIRKRRSKELPIYRGEVRERR</sequence>
<dbReference type="RefSeq" id="XP_029720370.2">
    <property type="nucleotide sequence ID" value="XM_029864510.2"/>
</dbReference>
<evidence type="ECO:0000313" key="4">
    <source>
        <dbReference type="EnsemblMetazoa" id="AALFPA23_003048.P3203"/>
    </source>
</evidence>
<feature type="compositionally biased region" description="Basic and acidic residues" evidence="1">
    <location>
        <begin position="199"/>
        <end position="213"/>
    </location>
</feature>
<dbReference type="GeneID" id="109412872"/>
<organism evidence="4 5">
    <name type="scientific">Aedes albopictus</name>
    <name type="common">Asian tiger mosquito</name>
    <name type="synonym">Stegomyia albopicta</name>
    <dbReference type="NCBI Taxonomy" id="7160"/>
    <lineage>
        <taxon>Eukaryota</taxon>
        <taxon>Metazoa</taxon>
        <taxon>Ecdysozoa</taxon>
        <taxon>Arthropoda</taxon>
        <taxon>Hexapoda</taxon>
        <taxon>Insecta</taxon>
        <taxon>Pterygota</taxon>
        <taxon>Neoptera</taxon>
        <taxon>Endopterygota</taxon>
        <taxon>Diptera</taxon>
        <taxon>Nematocera</taxon>
        <taxon>Culicoidea</taxon>
        <taxon>Culicidae</taxon>
        <taxon>Culicinae</taxon>
        <taxon>Aedini</taxon>
        <taxon>Aedes</taxon>
        <taxon>Stegomyia</taxon>
    </lineage>
</organism>
<reference evidence="5" key="1">
    <citation type="journal article" date="2015" name="Proc. Natl. Acad. Sci. U.S.A.">
        <title>Genome sequence of the Asian Tiger mosquito, Aedes albopictus, reveals insights into its biology, genetics, and evolution.</title>
        <authorList>
            <person name="Chen X.G."/>
            <person name="Jiang X."/>
            <person name="Gu J."/>
            <person name="Xu M."/>
            <person name="Wu Y."/>
            <person name="Deng Y."/>
            <person name="Zhang C."/>
            <person name="Bonizzoni M."/>
            <person name="Dermauw W."/>
            <person name="Vontas J."/>
            <person name="Armbruster P."/>
            <person name="Huang X."/>
            <person name="Yang Y."/>
            <person name="Zhang H."/>
            <person name="He W."/>
            <person name="Peng H."/>
            <person name="Liu Y."/>
            <person name="Wu K."/>
            <person name="Chen J."/>
            <person name="Lirakis M."/>
            <person name="Topalis P."/>
            <person name="Van Leeuwen T."/>
            <person name="Hall A.B."/>
            <person name="Jiang X."/>
            <person name="Thorpe C."/>
            <person name="Mueller R.L."/>
            <person name="Sun C."/>
            <person name="Waterhouse R.M."/>
            <person name="Yan G."/>
            <person name="Tu Z.J."/>
            <person name="Fang X."/>
            <person name="James A.A."/>
        </authorList>
    </citation>
    <scope>NUCLEOTIDE SEQUENCE [LARGE SCALE GENOMIC DNA]</scope>
    <source>
        <strain evidence="5">Foshan</strain>
    </source>
</reference>
<keyword evidence="2" id="KW-0472">Membrane</keyword>
<keyword evidence="3" id="KW-0732">Signal</keyword>
<keyword evidence="2" id="KW-0812">Transmembrane</keyword>
<feature type="compositionally biased region" description="Basic and acidic residues" evidence="1">
    <location>
        <begin position="130"/>
        <end position="139"/>
    </location>
</feature>
<feature type="region of interest" description="Disordered" evidence="1">
    <location>
        <begin position="199"/>
        <end position="224"/>
    </location>
</feature>
<evidence type="ECO:0000313" key="5">
    <source>
        <dbReference type="Proteomes" id="UP000069940"/>
    </source>
</evidence>
<evidence type="ECO:0008006" key="6">
    <source>
        <dbReference type="Google" id="ProtNLM"/>
    </source>
</evidence>
<feature type="compositionally biased region" description="Low complexity" evidence="1">
    <location>
        <begin position="574"/>
        <end position="590"/>
    </location>
</feature>
<dbReference type="Proteomes" id="UP000069940">
    <property type="component" value="Unassembled WGS sequence"/>
</dbReference>
<dbReference type="EnsemblMetazoa" id="AALFPA23_003048.R3203">
    <property type="protein sequence ID" value="AALFPA23_003048.P3203"/>
    <property type="gene ID" value="AALFPA23_003048"/>
</dbReference>
<feature type="compositionally biased region" description="Polar residues" evidence="1">
    <location>
        <begin position="120"/>
        <end position="129"/>
    </location>
</feature>
<feature type="region of interest" description="Disordered" evidence="1">
    <location>
        <begin position="31"/>
        <end position="67"/>
    </location>
</feature>
<evidence type="ECO:0000256" key="1">
    <source>
        <dbReference type="SAM" id="MobiDB-lite"/>
    </source>
</evidence>
<evidence type="ECO:0000256" key="2">
    <source>
        <dbReference type="SAM" id="Phobius"/>
    </source>
</evidence>
<keyword evidence="5" id="KW-1185">Reference proteome</keyword>
<accession>A0ABM1XUQ3</accession>
<feature type="transmembrane region" description="Helical" evidence="2">
    <location>
        <begin position="892"/>
        <end position="915"/>
    </location>
</feature>
<keyword evidence="2" id="KW-1133">Transmembrane helix</keyword>
<proteinExistence type="predicted"/>
<name>A0ABM1XUQ3_AEDAL</name>